<dbReference type="InterPro" id="IPR002554">
    <property type="entry name" value="PP2A_B56"/>
</dbReference>
<reference evidence="1 2" key="1">
    <citation type="journal article" date="2019" name="Plant Biotechnol. J.">
        <title>The red bayberry genome and genetic basis of sex determination.</title>
        <authorList>
            <person name="Jia H.M."/>
            <person name="Jia H.J."/>
            <person name="Cai Q.L."/>
            <person name="Wang Y."/>
            <person name="Zhao H.B."/>
            <person name="Yang W.F."/>
            <person name="Wang G.Y."/>
            <person name="Li Y.H."/>
            <person name="Zhan D.L."/>
            <person name="Shen Y.T."/>
            <person name="Niu Q.F."/>
            <person name="Chang L."/>
            <person name="Qiu J."/>
            <person name="Zhao L."/>
            <person name="Xie H.B."/>
            <person name="Fu W.Y."/>
            <person name="Jin J."/>
            <person name="Li X.W."/>
            <person name="Jiao Y."/>
            <person name="Zhou C.C."/>
            <person name="Tu T."/>
            <person name="Chai C.Y."/>
            <person name="Gao J.L."/>
            <person name="Fan L.J."/>
            <person name="van de Weg E."/>
            <person name="Wang J.Y."/>
            <person name="Gao Z.S."/>
        </authorList>
    </citation>
    <scope>NUCLEOTIDE SEQUENCE [LARGE SCALE GENOMIC DNA]</scope>
    <source>
        <tissue evidence="1">Leaves</tissue>
    </source>
</reference>
<dbReference type="PANTHER" id="PTHR10257">
    <property type="entry name" value="SERINE/THREONINE PROTEIN PHOSPHATASE 2A PP2A REGULATORY SUBUNIT B"/>
    <property type="match status" value="1"/>
</dbReference>
<dbReference type="EMBL" id="RXIC02000138">
    <property type="protein sequence ID" value="KAB1200654.1"/>
    <property type="molecule type" value="Genomic_DNA"/>
</dbReference>
<organism evidence="1 2">
    <name type="scientific">Morella rubra</name>
    <name type="common">Chinese bayberry</name>
    <dbReference type="NCBI Taxonomy" id="262757"/>
    <lineage>
        <taxon>Eukaryota</taxon>
        <taxon>Viridiplantae</taxon>
        <taxon>Streptophyta</taxon>
        <taxon>Embryophyta</taxon>
        <taxon>Tracheophyta</taxon>
        <taxon>Spermatophyta</taxon>
        <taxon>Magnoliopsida</taxon>
        <taxon>eudicotyledons</taxon>
        <taxon>Gunneridae</taxon>
        <taxon>Pentapetalae</taxon>
        <taxon>rosids</taxon>
        <taxon>fabids</taxon>
        <taxon>Fagales</taxon>
        <taxon>Myricaceae</taxon>
        <taxon>Morella</taxon>
    </lineage>
</organism>
<dbReference type="GO" id="GO:0019888">
    <property type="term" value="F:protein phosphatase regulator activity"/>
    <property type="evidence" value="ECO:0007669"/>
    <property type="project" value="InterPro"/>
</dbReference>
<proteinExistence type="predicted"/>
<accession>A0A6A1UJH5</accession>
<dbReference type="GO" id="GO:0000159">
    <property type="term" value="C:protein phosphatase type 2A complex"/>
    <property type="evidence" value="ECO:0007669"/>
    <property type="project" value="InterPro"/>
</dbReference>
<dbReference type="OrthoDB" id="768580at2759"/>
<gene>
    <name evidence="1" type="ORF">CJ030_MR0G006682</name>
</gene>
<dbReference type="SUPFAM" id="SSF48371">
    <property type="entry name" value="ARM repeat"/>
    <property type="match status" value="1"/>
</dbReference>
<dbReference type="Proteomes" id="UP000516437">
    <property type="component" value="Unassembled WGS sequence"/>
</dbReference>
<dbReference type="PANTHER" id="PTHR10257:SF28">
    <property type="entry name" value="SERINE_THREONINE PROTEIN PHOSPHATASE 2A REGULATORY SUBUNIT"/>
    <property type="match status" value="1"/>
</dbReference>
<dbReference type="Pfam" id="PF01603">
    <property type="entry name" value="B56"/>
    <property type="match status" value="1"/>
</dbReference>
<dbReference type="InterPro" id="IPR011989">
    <property type="entry name" value="ARM-like"/>
</dbReference>
<comment type="caution">
    <text evidence="1">The sequence shown here is derived from an EMBL/GenBank/DDBJ whole genome shotgun (WGS) entry which is preliminary data.</text>
</comment>
<name>A0A6A1UJH5_9ROSI</name>
<protein>
    <submittedName>
        <fullName evidence="1">Serine/threonine protein phosphatase 2A 55 kDa regulatory subunit B' delta isoform</fullName>
    </submittedName>
</protein>
<dbReference type="InterPro" id="IPR016024">
    <property type="entry name" value="ARM-type_fold"/>
</dbReference>
<dbReference type="AlphaFoldDB" id="A0A6A1UJH5"/>
<sequence>MASNLPGDEDPVGTLSPIWSHLQVVYNILLRLLTNTDPEILRDHVNHHFLLNLVSLFQSEDPRERERLKHTFHRIYLRFTFYRPFIRKPMNDVFLHYVIETERHSGIGELLKICGSIINGFTVPLKEEHKLFLMRVLLPLHRTKGMPAYHRQLAYCVSQFMQKEPVLGGVVVRGILRYWPVTNSHKEVLLLGELEELVENLDPDQCRKLALPLCTQITRCFNSWHSQVAERALYIWNNQQFVNMASQAVG</sequence>
<evidence type="ECO:0000313" key="2">
    <source>
        <dbReference type="Proteomes" id="UP000516437"/>
    </source>
</evidence>
<evidence type="ECO:0000313" key="1">
    <source>
        <dbReference type="EMBL" id="KAB1200654.1"/>
    </source>
</evidence>
<keyword evidence="2" id="KW-1185">Reference proteome</keyword>
<dbReference type="GO" id="GO:0007165">
    <property type="term" value="P:signal transduction"/>
    <property type="evidence" value="ECO:0007669"/>
    <property type="project" value="InterPro"/>
</dbReference>
<dbReference type="Gene3D" id="1.25.10.10">
    <property type="entry name" value="Leucine-rich Repeat Variant"/>
    <property type="match status" value="1"/>
</dbReference>